<gene>
    <name evidence="2" type="primary">hflB</name>
    <name evidence="2" type="ORF">CPX_001238</name>
</gene>
<dbReference type="SUPFAM" id="SSF140990">
    <property type="entry name" value="FtsH protease domain-like"/>
    <property type="match status" value="1"/>
</dbReference>
<protein>
    <submittedName>
        <fullName evidence="2">HflB protease</fullName>
    </submittedName>
</protein>
<dbReference type="GO" id="GO:0005524">
    <property type="term" value="F:ATP binding"/>
    <property type="evidence" value="ECO:0007669"/>
    <property type="project" value="InterPro"/>
</dbReference>
<keyword evidence="2" id="KW-0378">Hydrolase</keyword>
<feature type="domain" description="Peptidase M41" evidence="1">
    <location>
        <begin position="19"/>
        <end position="156"/>
    </location>
</feature>
<dbReference type="PATRIC" id="fig|479893.3.peg.9"/>
<proteinExistence type="predicted"/>
<dbReference type="STRING" id="479893.CPX_001238"/>
<dbReference type="Gene3D" id="1.20.58.760">
    <property type="entry name" value="Peptidase M41"/>
    <property type="match status" value="1"/>
</dbReference>
<evidence type="ECO:0000313" key="3">
    <source>
        <dbReference type="Proteomes" id="UP000037386"/>
    </source>
</evidence>
<dbReference type="PANTHER" id="PTHR23076:SF97">
    <property type="entry name" value="ATP-DEPENDENT ZINC METALLOPROTEASE YME1L1"/>
    <property type="match status" value="1"/>
</dbReference>
<dbReference type="InterPro" id="IPR037219">
    <property type="entry name" value="Peptidase_M41-like"/>
</dbReference>
<dbReference type="Proteomes" id="UP000037386">
    <property type="component" value="Unassembled WGS sequence"/>
</dbReference>
<dbReference type="GO" id="GO:0004176">
    <property type="term" value="F:ATP-dependent peptidase activity"/>
    <property type="evidence" value="ECO:0007669"/>
    <property type="project" value="InterPro"/>
</dbReference>
<dbReference type="GO" id="GO:0004222">
    <property type="term" value="F:metalloendopeptidase activity"/>
    <property type="evidence" value="ECO:0007669"/>
    <property type="project" value="InterPro"/>
</dbReference>
<dbReference type="AlphaFoldDB" id="A0A0M1N0W6"/>
<organism evidence="2 3">
    <name type="scientific">Candidatus Phytoplasma pruni</name>
    <dbReference type="NCBI Taxonomy" id="479893"/>
    <lineage>
        <taxon>Bacteria</taxon>
        <taxon>Bacillati</taxon>
        <taxon>Mycoplasmatota</taxon>
        <taxon>Mollicutes</taxon>
        <taxon>Acholeplasmatales</taxon>
        <taxon>Acholeplasmataceae</taxon>
        <taxon>Candidatus Phytoplasma</taxon>
        <taxon>16SrIII (X-disease group)</taxon>
    </lineage>
</organism>
<name>A0A0M1N0W6_9MOLU</name>
<accession>A0A0M1N0W6</accession>
<evidence type="ECO:0000259" key="1">
    <source>
        <dbReference type="Pfam" id="PF01434"/>
    </source>
</evidence>
<sequence>MDFLLSAEEKNSPIIKKLKQQIIPRGNAGGYNLMMPEKETLFSSKNRMLVQITTFLGGRAAEELMFNDISDETYSDFKYATKIAAQMATKLGMSDLGPVQDSVFSDKQAVDVEIKKIVNESLEKARQIIVENKSLLEQIAHELLKKETINKEGLENLL</sequence>
<dbReference type="RefSeq" id="WP_053521236.1">
    <property type="nucleotide sequence ID" value="NZ_LHCF01000001.1"/>
</dbReference>
<dbReference type="InterPro" id="IPR000642">
    <property type="entry name" value="Peptidase_M41"/>
</dbReference>
<evidence type="ECO:0000313" key="2">
    <source>
        <dbReference type="EMBL" id="KOR75680.1"/>
    </source>
</evidence>
<comment type="caution">
    <text evidence="2">The sequence shown here is derived from an EMBL/GenBank/DDBJ whole genome shotgun (WGS) entry which is preliminary data.</text>
</comment>
<reference evidence="3" key="1">
    <citation type="submission" date="2015-05" db="EMBL/GenBank/DDBJ databases">
        <title>Draft genome sequence of 'Candidatus Phytoplasma Pruni' strain CX, a plant pathogenic bacterium.</title>
        <authorList>
            <person name="Lee I.-M."/>
            <person name="Bottner-Parker K.D."/>
            <person name="Shao J."/>
            <person name="Gundersen-Rindal D.E."/>
            <person name="Zhao Y."/>
            <person name="Davis R.E."/>
        </authorList>
    </citation>
    <scope>NUCLEOTIDE SEQUENCE [LARGE SCALE GENOMIC DNA]</scope>
    <source>
        <strain evidence="3">CX</strain>
    </source>
</reference>
<dbReference type="GO" id="GO:0006508">
    <property type="term" value="P:proteolysis"/>
    <property type="evidence" value="ECO:0007669"/>
    <property type="project" value="UniProtKB-KW"/>
</dbReference>
<dbReference type="Pfam" id="PF01434">
    <property type="entry name" value="Peptidase_M41"/>
    <property type="match status" value="1"/>
</dbReference>
<dbReference type="EMBL" id="LHCF01000001">
    <property type="protein sequence ID" value="KOR75680.1"/>
    <property type="molecule type" value="Genomic_DNA"/>
</dbReference>
<dbReference type="PANTHER" id="PTHR23076">
    <property type="entry name" value="METALLOPROTEASE M41 FTSH"/>
    <property type="match status" value="1"/>
</dbReference>
<keyword evidence="2" id="KW-0645">Protease</keyword>